<evidence type="ECO:0000313" key="2">
    <source>
        <dbReference type="Proteomes" id="UP001521116"/>
    </source>
</evidence>
<keyword evidence="2" id="KW-1185">Reference proteome</keyword>
<proteinExistence type="predicted"/>
<comment type="caution">
    <text evidence="1">The sequence shown here is derived from an EMBL/GenBank/DDBJ whole genome shotgun (WGS) entry which is preliminary data.</text>
</comment>
<dbReference type="EMBL" id="JAJVDC020000247">
    <property type="protein sequence ID" value="KAL1616964.1"/>
    <property type="molecule type" value="Genomic_DNA"/>
</dbReference>
<dbReference type="Proteomes" id="UP001521116">
    <property type="component" value="Unassembled WGS sequence"/>
</dbReference>
<organism evidence="1 2">
    <name type="scientific">Neofusicoccum ribis</name>
    <dbReference type="NCBI Taxonomy" id="45134"/>
    <lineage>
        <taxon>Eukaryota</taxon>
        <taxon>Fungi</taxon>
        <taxon>Dikarya</taxon>
        <taxon>Ascomycota</taxon>
        <taxon>Pezizomycotina</taxon>
        <taxon>Dothideomycetes</taxon>
        <taxon>Dothideomycetes incertae sedis</taxon>
        <taxon>Botryosphaeriales</taxon>
        <taxon>Botryosphaeriaceae</taxon>
        <taxon>Neofusicoccum</taxon>
    </lineage>
</organism>
<reference evidence="1 2" key="1">
    <citation type="submission" date="2024-02" db="EMBL/GenBank/DDBJ databases">
        <title>De novo assembly and annotation of 12 fungi associated with fruit tree decline syndrome in Ontario, Canada.</title>
        <authorList>
            <person name="Sulman M."/>
            <person name="Ellouze W."/>
            <person name="Ilyukhin E."/>
        </authorList>
    </citation>
    <scope>NUCLEOTIDE SEQUENCE [LARGE SCALE GENOMIC DNA]</scope>
    <source>
        <strain evidence="1 2">M1-105</strain>
    </source>
</reference>
<sequence length="171" mass="19151">MRARDIPNQQKRNVLMCETIIECLRSLDWEYAEIAKSEAGLTKILGRYVDLKALSKKKETPQEEIAAEETPQEEVAVDEGEVQEENAMHLDGIYLSDFDGPFTLDANTVPEISNPPDLNIFGGIGNFRFDANTGLDIFNVPDTNYFDGIGNFTFDPETGLDILDTSDVNHF</sequence>
<protein>
    <submittedName>
        <fullName evidence="1">Uncharacterized protein</fullName>
    </submittedName>
</protein>
<evidence type="ECO:0000313" key="1">
    <source>
        <dbReference type="EMBL" id="KAL1616964.1"/>
    </source>
</evidence>
<accession>A0ABR3SCA0</accession>
<name>A0ABR3SCA0_9PEZI</name>
<gene>
    <name evidence="1" type="ORF">SLS56_011206</name>
</gene>